<dbReference type="AlphaFoldDB" id="A0A1H5WKP4"/>
<dbReference type="NCBIfam" id="TIGR02937">
    <property type="entry name" value="sigma70-ECF"/>
    <property type="match status" value="1"/>
</dbReference>
<dbReference type="PANTHER" id="PTHR43133">
    <property type="entry name" value="RNA POLYMERASE ECF-TYPE SIGMA FACTO"/>
    <property type="match status" value="1"/>
</dbReference>
<dbReference type="InterPro" id="IPR013249">
    <property type="entry name" value="RNA_pol_sigma70_r4_t2"/>
</dbReference>
<dbReference type="GO" id="GO:0016987">
    <property type="term" value="F:sigma factor activity"/>
    <property type="evidence" value="ECO:0007669"/>
    <property type="project" value="UniProtKB-KW"/>
</dbReference>
<evidence type="ECO:0000313" key="8">
    <source>
        <dbReference type="Proteomes" id="UP000236735"/>
    </source>
</evidence>
<dbReference type="RefSeq" id="WP_091768445.1">
    <property type="nucleotide sequence ID" value="NZ_FNUV01000006.1"/>
</dbReference>
<name>A0A1H5WKP4_XYLRU</name>
<dbReference type="InterPro" id="IPR013325">
    <property type="entry name" value="RNA_pol_sigma_r2"/>
</dbReference>
<accession>A0A1H5WKP4</accession>
<dbReference type="Pfam" id="PF04542">
    <property type="entry name" value="Sigma70_r2"/>
    <property type="match status" value="1"/>
</dbReference>
<dbReference type="GO" id="GO:0006352">
    <property type="term" value="P:DNA-templated transcription initiation"/>
    <property type="evidence" value="ECO:0007669"/>
    <property type="project" value="InterPro"/>
</dbReference>
<gene>
    <name evidence="7" type="ORF">SAMN05216354_2381</name>
</gene>
<dbReference type="GO" id="GO:0003677">
    <property type="term" value="F:DNA binding"/>
    <property type="evidence" value="ECO:0007669"/>
    <property type="project" value="InterPro"/>
</dbReference>
<sequence length="179" mass="20803">METELELLTAVKAGDRQAMRRLYERFKGYATSIGHRYIPDNDDVDDVVQDTFISIFTAIGRFEPNGEGALKAWIGRTVVNKSLDFIKKHERISFTDKMPEQADEETELERIPPEVMSRMIAQLPPGYRMILNLYVFERCSHSEIAQRLGIKENSSTSQYARAKQMLIKMINDYIRRHEI</sequence>
<dbReference type="PANTHER" id="PTHR43133:SF46">
    <property type="entry name" value="RNA POLYMERASE SIGMA-70 FACTOR ECF SUBFAMILY"/>
    <property type="match status" value="1"/>
</dbReference>
<evidence type="ECO:0000259" key="5">
    <source>
        <dbReference type="Pfam" id="PF04542"/>
    </source>
</evidence>
<evidence type="ECO:0000256" key="2">
    <source>
        <dbReference type="ARBA" id="ARBA00023015"/>
    </source>
</evidence>
<reference evidence="7 8" key="1">
    <citation type="submission" date="2016-10" db="EMBL/GenBank/DDBJ databases">
        <authorList>
            <person name="de Groot N.N."/>
        </authorList>
    </citation>
    <scope>NUCLEOTIDE SEQUENCE [LARGE SCALE GENOMIC DNA]</scope>
    <source>
        <strain evidence="7 8">AR32</strain>
    </source>
</reference>
<dbReference type="SUPFAM" id="SSF88659">
    <property type="entry name" value="Sigma3 and sigma4 domains of RNA polymerase sigma factors"/>
    <property type="match status" value="1"/>
</dbReference>
<dbReference type="InterPro" id="IPR014284">
    <property type="entry name" value="RNA_pol_sigma-70_dom"/>
</dbReference>
<evidence type="ECO:0000256" key="4">
    <source>
        <dbReference type="ARBA" id="ARBA00023163"/>
    </source>
</evidence>
<evidence type="ECO:0000256" key="3">
    <source>
        <dbReference type="ARBA" id="ARBA00023082"/>
    </source>
</evidence>
<evidence type="ECO:0000259" key="6">
    <source>
        <dbReference type="Pfam" id="PF08281"/>
    </source>
</evidence>
<dbReference type="InterPro" id="IPR013324">
    <property type="entry name" value="RNA_pol_sigma_r3/r4-like"/>
</dbReference>
<dbReference type="Gene3D" id="1.10.1740.10">
    <property type="match status" value="1"/>
</dbReference>
<dbReference type="EMBL" id="FNUV01000006">
    <property type="protein sequence ID" value="SEF99497.1"/>
    <property type="molecule type" value="Genomic_DNA"/>
</dbReference>
<keyword evidence="4" id="KW-0804">Transcription</keyword>
<organism evidence="7 8">
    <name type="scientific">Xylanibacter ruminicola</name>
    <name type="common">Prevotella ruminicola</name>
    <dbReference type="NCBI Taxonomy" id="839"/>
    <lineage>
        <taxon>Bacteria</taxon>
        <taxon>Pseudomonadati</taxon>
        <taxon>Bacteroidota</taxon>
        <taxon>Bacteroidia</taxon>
        <taxon>Bacteroidales</taxon>
        <taxon>Prevotellaceae</taxon>
        <taxon>Xylanibacter</taxon>
    </lineage>
</organism>
<keyword evidence="3" id="KW-0731">Sigma factor</keyword>
<comment type="similarity">
    <text evidence="1">Belongs to the sigma-70 factor family. ECF subfamily.</text>
</comment>
<evidence type="ECO:0000256" key="1">
    <source>
        <dbReference type="ARBA" id="ARBA00010641"/>
    </source>
</evidence>
<dbReference type="InterPro" id="IPR039425">
    <property type="entry name" value="RNA_pol_sigma-70-like"/>
</dbReference>
<dbReference type="Proteomes" id="UP000236735">
    <property type="component" value="Unassembled WGS sequence"/>
</dbReference>
<dbReference type="InterPro" id="IPR036388">
    <property type="entry name" value="WH-like_DNA-bd_sf"/>
</dbReference>
<feature type="domain" description="RNA polymerase sigma-70 region 2" evidence="5">
    <location>
        <begin position="22"/>
        <end position="91"/>
    </location>
</feature>
<proteinExistence type="inferred from homology"/>
<dbReference type="InterPro" id="IPR007627">
    <property type="entry name" value="RNA_pol_sigma70_r2"/>
</dbReference>
<dbReference type="Gene3D" id="1.10.10.10">
    <property type="entry name" value="Winged helix-like DNA-binding domain superfamily/Winged helix DNA-binding domain"/>
    <property type="match status" value="1"/>
</dbReference>
<dbReference type="SUPFAM" id="SSF88946">
    <property type="entry name" value="Sigma2 domain of RNA polymerase sigma factors"/>
    <property type="match status" value="1"/>
</dbReference>
<feature type="domain" description="RNA polymerase sigma factor 70 region 4 type 2" evidence="6">
    <location>
        <begin position="117"/>
        <end position="166"/>
    </location>
</feature>
<evidence type="ECO:0000313" key="7">
    <source>
        <dbReference type="EMBL" id="SEF99497.1"/>
    </source>
</evidence>
<protein>
    <submittedName>
        <fullName evidence="7">RNA polymerase sigma-70 factor, ECF subfamily</fullName>
    </submittedName>
</protein>
<dbReference type="Pfam" id="PF08281">
    <property type="entry name" value="Sigma70_r4_2"/>
    <property type="match status" value="1"/>
</dbReference>
<keyword evidence="2" id="KW-0805">Transcription regulation</keyword>